<dbReference type="EMBL" id="GBHO01012098">
    <property type="protein sequence ID" value="JAG31506.1"/>
    <property type="molecule type" value="Transcribed_RNA"/>
</dbReference>
<dbReference type="Gene3D" id="3.30.40.10">
    <property type="entry name" value="Zinc/RING finger domain, C3HC4 (zinc finger)"/>
    <property type="match status" value="1"/>
</dbReference>
<feature type="compositionally biased region" description="Basic and acidic residues" evidence="1">
    <location>
        <begin position="53"/>
        <end position="67"/>
    </location>
</feature>
<accession>A0A0A9YIR3</accession>
<proteinExistence type="predicted"/>
<dbReference type="InterPro" id="IPR013083">
    <property type="entry name" value="Znf_RING/FYVE/PHD"/>
</dbReference>
<feature type="region of interest" description="Disordered" evidence="1">
    <location>
        <begin position="17"/>
        <end position="88"/>
    </location>
</feature>
<evidence type="ECO:0000256" key="1">
    <source>
        <dbReference type="SAM" id="MobiDB-lite"/>
    </source>
</evidence>
<sequence length="286" mass="33059">KFRYELLPKLVHENTIMSKHGRGADGLKRQSKSRNSNDSLKDMDANAISGGMGERKTTSEESRHGFADDEQESRLSFLGPRGHKSAGNRCHRCRTELSTKARYCRRCYEERENWMPLRPTRQKRRRAQNDQSEDRSSTHRHTVRSLDRGTDWDLLFNPLPAAQKGPKGEGLLLPGTKFSNLPQFSRRRKSSTSSISSAEFHKERRREWLKRRAYYRWEGEGVEAIHWGEVLPRCLVYKVHQADAYIVHGSTAHACVCQRCAMNLLERQGRCPQCHTQVTGITKKPR</sequence>
<gene>
    <name evidence="2" type="primary">Mdm2</name>
    <name evidence="2" type="ORF">CM83_100036</name>
</gene>
<feature type="non-terminal residue" evidence="2">
    <location>
        <position position="1"/>
    </location>
</feature>
<feature type="region of interest" description="Disordered" evidence="1">
    <location>
        <begin position="118"/>
        <end position="143"/>
    </location>
</feature>
<protein>
    <submittedName>
        <fullName evidence="2">E3 ubiquitin-protein ligase Mdm2</fullName>
    </submittedName>
</protein>
<evidence type="ECO:0000313" key="2">
    <source>
        <dbReference type="EMBL" id="JAG31506.1"/>
    </source>
</evidence>
<reference evidence="2" key="1">
    <citation type="journal article" date="2014" name="PLoS ONE">
        <title>Transcriptome-Based Identification of ABC Transporters in the Western Tarnished Plant Bug Lygus hesperus.</title>
        <authorList>
            <person name="Hull J.J."/>
            <person name="Chaney K."/>
            <person name="Geib S.M."/>
            <person name="Fabrick J.A."/>
            <person name="Brent C.S."/>
            <person name="Walsh D."/>
            <person name="Lavine L.C."/>
        </authorList>
    </citation>
    <scope>NUCLEOTIDE SEQUENCE</scope>
</reference>
<name>A0A0A9YIR3_LYGHE</name>
<organism evidence="2">
    <name type="scientific">Lygus hesperus</name>
    <name type="common">Western plant bug</name>
    <dbReference type="NCBI Taxonomy" id="30085"/>
    <lineage>
        <taxon>Eukaryota</taxon>
        <taxon>Metazoa</taxon>
        <taxon>Ecdysozoa</taxon>
        <taxon>Arthropoda</taxon>
        <taxon>Hexapoda</taxon>
        <taxon>Insecta</taxon>
        <taxon>Pterygota</taxon>
        <taxon>Neoptera</taxon>
        <taxon>Paraneoptera</taxon>
        <taxon>Hemiptera</taxon>
        <taxon>Heteroptera</taxon>
        <taxon>Panheteroptera</taxon>
        <taxon>Cimicomorpha</taxon>
        <taxon>Miridae</taxon>
        <taxon>Mirini</taxon>
        <taxon>Lygus</taxon>
    </lineage>
</organism>
<dbReference type="AlphaFoldDB" id="A0A0A9YIR3"/>
<reference evidence="2" key="2">
    <citation type="submission" date="2014-07" db="EMBL/GenBank/DDBJ databases">
        <authorList>
            <person name="Hull J."/>
        </authorList>
    </citation>
    <scope>NUCLEOTIDE SEQUENCE</scope>
</reference>